<keyword evidence="2" id="KW-1185">Reference proteome</keyword>
<gene>
    <name evidence="1" type="ORF">GGR42_002492</name>
</gene>
<organism evidence="1 2">
    <name type="scientific">Saonia flava</name>
    <dbReference type="NCBI Taxonomy" id="523696"/>
    <lineage>
        <taxon>Bacteria</taxon>
        <taxon>Pseudomonadati</taxon>
        <taxon>Bacteroidota</taxon>
        <taxon>Flavobacteriia</taxon>
        <taxon>Flavobacteriales</taxon>
        <taxon>Flavobacteriaceae</taxon>
        <taxon>Saonia</taxon>
    </lineage>
</organism>
<dbReference type="EMBL" id="JAATJJ010000002">
    <property type="protein sequence ID" value="NJB72001.1"/>
    <property type="molecule type" value="Genomic_DNA"/>
</dbReference>
<dbReference type="Proteomes" id="UP000590442">
    <property type="component" value="Unassembled WGS sequence"/>
</dbReference>
<dbReference type="RefSeq" id="WP_167964566.1">
    <property type="nucleotide sequence ID" value="NZ_JAATJJ010000002.1"/>
</dbReference>
<comment type="caution">
    <text evidence="1">The sequence shown here is derived from an EMBL/GenBank/DDBJ whole genome shotgun (WGS) entry which is preliminary data.</text>
</comment>
<dbReference type="AlphaFoldDB" id="A0A846QUT3"/>
<evidence type="ECO:0000313" key="1">
    <source>
        <dbReference type="EMBL" id="NJB72001.1"/>
    </source>
</evidence>
<evidence type="ECO:0000313" key="2">
    <source>
        <dbReference type="Proteomes" id="UP000590442"/>
    </source>
</evidence>
<accession>A0A846QUT3</accession>
<evidence type="ECO:0008006" key="3">
    <source>
        <dbReference type="Google" id="ProtNLM"/>
    </source>
</evidence>
<reference evidence="1 2" key="1">
    <citation type="submission" date="2020-03" db="EMBL/GenBank/DDBJ databases">
        <title>Genomic Encyclopedia of Type Strains, Phase IV (KMG-IV): sequencing the most valuable type-strain genomes for metagenomic binning, comparative biology and taxonomic classification.</title>
        <authorList>
            <person name="Goeker M."/>
        </authorList>
    </citation>
    <scope>NUCLEOTIDE SEQUENCE [LARGE SCALE GENOMIC DNA]</scope>
    <source>
        <strain evidence="1 2">DSM 29762</strain>
    </source>
</reference>
<proteinExistence type="predicted"/>
<name>A0A846QUT3_9FLAO</name>
<sequence length="186" mass="21610">MTKEELYNSLNFIDHTREKRGEMAKIILANPELIRPLMEIVFMVDDPISTKACWGLEFSAKHDIHPILPHIDYFIKNIHTIKHESSIRPMAKMCELMMLEYFKKNDSDIQEYINTKHLEQITTACFDWLIGDHKVAAKAHSMTCLLLIGSKFPWIHPELKMVLEQNYADGSAAYKARARHTLAKLK</sequence>
<protein>
    <recommendedName>
        <fullName evidence="3">Adenylosuccinate lyase</fullName>
    </recommendedName>
</protein>